<dbReference type="SUPFAM" id="SSF51905">
    <property type="entry name" value="FAD/NAD(P)-binding domain"/>
    <property type="match status" value="1"/>
</dbReference>
<dbReference type="PRINTS" id="PR00891">
    <property type="entry name" value="RABGDIREP"/>
</dbReference>
<dbReference type="InterPro" id="IPR018203">
    <property type="entry name" value="GDP_dissociation_inhibitor"/>
</dbReference>
<comment type="subunit">
    <text evidence="2">Interacts with COX5B; this interaction may contribute to localize PYROXD2 to the inner face of the inner mitochondrial membrane.</text>
</comment>
<sequence length="521" mass="54202">MQAFDYILVGGGHNALVAAAYLSRAGSEVLVVDRNDRVGGFVRSAELAPGIVYDPFSSAVPLFVGGPAWPDLGDELKGQGLVILQPEIPSGVSLQDGTTAIMPRDRVALAEEAERLHPGDGAAVAALLSALGPATNDVLSLMGQDLTDEPARATLARLVSDADGWSAVTALAFGTARHAVAEIGSAAMRSLFGSWPVHVGKGPDDASGALWASILALGFTGGGVPIAQGGMGQLAAALGRLITSYGGTLRTGTTVTRIRVADGRAVGVELSDGTACAARLGVIASVNPDQLYEWLLAEADVPDRIRTQARRFRYGNGLFQLHLATKGPLPWPDKRFARIGQPFLTDSLDGLSLHVAQTRAGLLPAWPSMTIDSPTAHDATRAPAGTSVIRLQVTDVPTHPRGDAGGRIATDGTWNPDVTKHFADRVLAVVERHLPGLTESIITRAVITPAVLAEFNPNSGPGDPYGGAQDLAQSFALRPLRSAPSHRTFLPNLYVLGASTWPGAGVSGGSGFIVAKHLLAR</sequence>
<dbReference type="RefSeq" id="WP_120041177.1">
    <property type="nucleotide sequence ID" value="NZ_QZFU01000018.1"/>
</dbReference>
<evidence type="ECO:0000313" key="6">
    <source>
        <dbReference type="Proteomes" id="UP000266677"/>
    </source>
</evidence>
<organism evidence="5 6">
    <name type="scientific">Nocardia panacis</name>
    <dbReference type="NCBI Taxonomy" id="2340916"/>
    <lineage>
        <taxon>Bacteria</taxon>
        <taxon>Bacillati</taxon>
        <taxon>Actinomycetota</taxon>
        <taxon>Actinomycetes</taxon>
        <taxon>Mycobacteriales</taxon>
        <taxon>Nocardiaceae</taxon>
        <taxon>Nocardia</taxon>
    </lineage>
</organism>
<reference evidence="5 6" key="1">
    <citation type="submission" date="2018-09" db="EMBL/GenBank/DDBJ databases">
        <title>YIM PH21274 draft genome.</title>
        <authorList>
            <person name="Miao C."/>
        </authorList>
    </citation>
    <scope>NUCLEOTIDE SEQUENCE [LARGE SCALE GENOMIC DNA]</scope>
    <source>
        <strain evidence="5 6">YIM PH 21724</strain>
    </source>
</reference>
<dbReference type="Proteomes" id="UP000266677">
    <property type="component" value="Unassembled WGS sequence"/>
</dbReference>
<feature type="domain" description="Amine oxidase" evidence="4">
    <location>
        <begin position="16"/>
        <end position="339"/>
    </location>
</feature>
<dbReference type="GO" id="GO:0016491">
    <property type="term" value="F:oxidoreductase activity"/>
    <property type="evidence" value="ECO:0007669"/>
    <property type="project" value="InterPro"/>
</dbReference>
<dbReference type="InterPro" id="IPR036188">
    <property type="entry name" value="FAD/NAD-bd_sf"/>
</dbReference>
<dbReference type="InterPro" id="IPR002937">
    <property type="entry name" value="Amino_oxidase"/>
</dbReference>
<dbReference type="PANTHER" id="PTHR10668">
    <property type="entry name" value="PHYTOENE DEHYDROGENASE"/>
    <property type="match status" value="1"/>
</dbReference>
<dbReference type="GO" id="GO:0007264">
    <property type="term" value="P:small GTPase-mediated signal transduction"/>
    <property type="evidence" value="ECO:0007669"/>
    <property type="project" value="InterPro"/>
</dbReference>
<dbReference type="Pfam" id="PF01593">
    <property type="entry name" value="Amino_oxidase"/>
    <property type="match status" value="1"/>
</dbReference>
<keyword evidence="6" id="KW-1185">Reference proteome</keyword>
<name>A0A3A4KHR2_9NOCA</name>
<evidence type="ECO:0000256" key="3">
    <source>
        <dbReference type="ARBA" id="ARBA00040298"/>
    </source>
</evidence>
<dbReference type="OrthoDB" id="833207at2"/>
<comment type="function">
    <text evidence="1">Probable oxidoreductase that may play a role as regulator of mitochondrial function.</text>
</comment>
<evidence type="ECO:0000256" key="1">
    <source>
        <dbReference type="ARBA" id="ARBA00037217"/>
    </source>
</evidence>
<evidence type="ECO:0000259" key="4">
    <source>
        <dbReference type="Pfam" id="PF01593"/>
    </source>
</evidence>
<evidence type="ECO:0000313" key="5">
    <source>
        <dbReference type="EMBL" id="RJO75618.1"/>
    </source>
</evidence>
<dbReference type="Gene3D" id="3.50.50.60">
    <property type="entry name" value="FAD/NAD(P)-binding domain"/>
    <property type="match status" value="2"/>
</dbReference>
<evidence type="ECO:0000256" key="2">
    <source>
        <dbReference type="ARBA" id="ARBA00038825"/>
    </source>
</evidence>
<dbReference type="GO" id="GO:0005092">
    <property type="term" value="F:GDP-dissociation inhibitor activity"/>
    <property type="evidence" value="ECO:0007669"/>
    <property type="project" value="InterPro"/>
</dbReference>
<dbReference type="EMBL" id="QZFU01000018">
    <property type="protein sequence ID" value="RJO75618.1"/>
    <property type="molecule type" value="Genomic_DNA"/>
</dbReference>
<accession>A0A3A4KHR2</accession>
<gene>
    <name evidence="5" type="ORF">D5S18_14430</name>
</gene>
<protein>
    <recommendedName>
        <fullName evidence="3">Pyridine nucleotide-disulfide oxidoreductase domain-containing protein 2</fullName>
    </recommendedName>
</protein>
<dbReference type="PANTHER" id="PTHR10668:SF105">
    <property type="entry name" value="DEHYDROGENASE-RELATED"/>
    <property type="match status" value="1"/>
</dbReference>
<dbReference type="AlphaFoldDB" id="A0A3A4KHR2"/>
<proteinExistence type="predicted"/>
<comment type="caution">
    <text evidence="5">The sequence shown here is derived from an EMBL/GenBank/DDBJ whole genome shotgun (WGS) entry which is preliminary data.</text>
</comment>